<evidence type="ECO:0000256" key="1">
    <source>
        <dbReference type="ARBA" id="ARBA00004651"/>
    </source>
</evidence>
<dbReference type="InterPro" id="IPR002797">
    <property type="entry name" value="Polysacc_synth"/>
</dbReference>
<gene>
    <name evidence="7" type="ORF">DCCM_2939</name>
</gene>
<comment type="caution">
    <text evidence="7">The sequence shown here is derived from an EMBL/GenBank/DDBJ whole genome shotgun (WGS) entry which is preliminary data.</text>
</comment>
<proteinExistence type="predicted"/>
<feature type="transmembrane region" description="Helical" evidence="6">
    <location>
        <begin position="201"/>
        <end position="224"/>
    </location>
</feature>
<accession>A0A2L2XC67</accession>
<dbReference type="Pfam" id="PF01943">
    <property type="entry name" value="Polysacc_synt"/>
    <property type="match status" value="1"/>
</dbReference>
<evidence type="ECO:0000256" key="6">
    <source>
        <dbReference type="SAM" id="Phobius"/>
    </source>
</evidence>
<name>A0A2L2XC67_9FIRM</name>
<feature type="transmembrane region" description="Helical" evidence="6">
    <location>
        <begin position="355"/>
        <end position="378"/>
    </location>
</feature>
<dbReference type="RefSeq" id="WP_104372167.1">
    <property type="nucleotide sequence ID" value="NZ_BFAV01000121.1"/>
</dbReference>
<keyword evidence="2" id="KW-1003">Cell membrane</keyword>
<evidence type="ECO:0000256" key="5">
    <source>
        <dbReference type="ARBA" id="ARBA00023136"/>
    </source>
</evidence>
<dbReference type="Proteomes" id="UP000239549">
    <property type="component" value="Unassembled WGS sequence"/>
</dbReference>
<feature type="transmembrane region" description="Helical" evidence="6">
    <location>
        <begin position="29"/>
        <end position="51"/>
    </location>
</feature>
<keyword evidence="4 6" id="KW-1133">Transmembrane helix</keyword>
<keyword evidence="3 6" id="KW-0812">Transmembrane</keyword>
<keyword evidence="8" id="KW-1185">Reference proteome</keyword>
<keyword evidence="5 6" id="KW-0472">Membrane</keyword>
<evidence type="ECO:0008006" key="9">
    <source>
        <dbReference type="Google" id="ProtNLM"/>
    </source>
</evidence>
<dbReference type="AlphaFoldDB" id="A0A2L2XC67"/>
<evidence type="ECO:0000313" key="7">
    <source>
        <dbReference type="EMBL" id="GBF33828.1"/>
    </source>
</evidence>
<reference evidence="8" key="1">
    <citation type="submission" date="2018-02" db="EMBL/GenBank/DDBJ databases">
        <title>Genome sequence of Desulfocucumis palustris strain NAW-5.</title>
        <authorList>
            <person name="Watanabe M."/>
            <person name="Kojima H."/>
            <person name="Fukui M."/>
        </authorList>
    </citation>
    <scope>NUCLEOTIDE SEQUENCE [LARGE SCALE GENOMIC DNA]</scope>
    <source>
        <strain evidence="8">NAW-5</strain>
    </source>
</reference>
<comment type="subcellular location">
    <subcellularLocation>
        <location evidence="1">Cell membrane</location>
        <topology evidence="1">Multi-pass membrane protein</topology>
    </subcellularLocation>
</comment>
<evidence type="ECO:0000256" key="2">
    <source>
        <dbReference type="ARBA" id="ARBA00022475"/>
    </source>
</evidence>
<dbReference type="InterPro" id="IPR050833">
    <property type="entry name" value="Poly_Biosynth_Transport"/>
</dbReference>
<evidence type="ECO:0000256" key="3">
    <source>
        <dbReference type="ARBA" id="ARBA00022692"/>
    </source>
</evidence>
<sequence>MNKLEFNSPRKLVRMVMSNDFWSKLVKNIFISLWGTGGANAINLITLLIMVDMLGNTNYGLFVLAQQYMTIVDSLVNFQSWQGVIKFGSEAVVDKDEGRLASIIKYGFTIDIVGAAAGLTVALVAIPIMGRLMQWDSSLILLAVIFSLEIVFHIGGTPTGVLRLFNKFNLVAIHSIALAIVRLAAVGIYALCGNVTLKSFVILYVCVDITKHIALLAIAVYIVSKRLGLRNVVKSKLGTAGAGFIRYSLWSNIGSTADIPIKYFDVFIISKISVELVSIYKVFKQIIQVFSMLTTPISQAIMPQLADQIAQKEDRNAYHVVLKIRNIILEVLLPVTVLCGIVAKPCFRVFLGPEYAQHVILFIVLLLISDYTLSYVAIHPFFAALGKVREDFFIILGSNIVYLIISFLLVNILGIYGIIIGTVIQNVLTISCKTRIINRSLCQPT</sequence>
<feature type="transmembrane region" description="Helical" evidence="6">
    <location>
        <begin position="399"/>
        <end position="424"/>
    </location>
</feature>
<evidence type="ECO:0000256" key="4">
    <source>
        <dbReference type="ARBA" id="ARBA00022989"/>
    </source>
</evidence>
<feature type="transmembrane region" description="Helical" evidence="6">
    <location>
        <begin position="168"/>
        <end position="189"/>
    </location>
</feature>
<dbReference type="PANTHER" id="PTHR30250">
    <property type="entry name" value="PST FAMILY PREDICTED COLANIC ACID TRANSPORTER"/>
    <property type="match status" value="1"/>
</dbReference>
<dbReference type="PANTHER" id="PTHR30250:SF11">
    <property type="entry name" value="O-ANTIGEN TRANSPORTER-RELATED"/>
    <property type="match status" value="1"/>
</dbReference>
<protein>
    <recommendedName>
        <fullName evidence="9">Polysaccharide biosynthesis protein</fullName>
    </recommendedName>
</protein>
<dbReference type="GO" id="GO:0005886">
    <property type="term" value="C:plasma membrane"/>
    <property type="evidence" value="ECO:0007669"/>
    <property type="project" value="UniProtKB-SubCell"/>
</dbReference>
<feature type="transmembrane region" description="Helical" evidence="6">
    <location>
        <begin position="135"/>
        <end position="156"/>
    </location>
</feature>
<organism evidence="7 8">
    <name type="scientific">Desulfocucumis palustris</name>
    <dbReference type="NCBI Taxonomy" id="1898651"/>
    <lineage>
        <taxon>Bacteria</taxon>
        <taxon>Bacillati</taxon>
        <taxon>Bacillota</taxon>
        <taxon>Clostridia</taxon>
        <taxon>Eubacteriales</taxon>
        <taxon>Desulfocucumaceae</taxon>
        <taxon>Desulfocucumis</taxon>
    </lineage>
</organism>
<dbReference type="OrthoDB" id="1950362at2"/>
<feature type="transmembrane region" description="Helical" evidence="6">
    <location>
        <begin position="324"/>
        <end position="343"/>
    </location>
</feature>
<evidence type="ECO:0000313" key="8">
    <source>
        <dbReference type="Proteomes" id="UP000239549"/>
    </source>
</evidence>
<feature type="transmembrane region" description="Helical" evidence="6">
    <location>
        <begin position="108"/>
        <end position="129"/>
    </location>
</feature>
<dbReference type="EMBL" id="BFAV01000121">
    <property type="protein sequence ID" value="GBF33828.1"/>
    <property type="molecule type" value="Genomic_DNA"/>
</dbReference>